<organism evidence="14 15">
    <name type="scientific">Tsuneonella dongtanensis</name>
    <dbReference type="NCBI Taxonomy" id="692370"/>
    <lineage>
        <taxon>Bacteria</taxon>
        <taxon>Pseudomonadati</taxon>
        <taxon>Pseudomonadota</taxon>
        <taxon>Alphaproteobacteria</taxon>
        <taxon>Sphingomonadales</taxon>
        <taxon>Erythrobacteraceae</taxon>
        <taxon>Tsuneonella</taxon>
    </lineage>
</organism>
<dbReference type="Pfam" id="PF00578">
    <property type="entry name" value="AhpC-TSA"/>
    <property type="match status" value="1"/>
</dbReference>
<protein>
    <recommendedName>
        <fullName evidence="2">thioredoxin-dependent peroxiredoxin</fullName>
        <ecNumber evidence="2">1.11.1.24</ecNumber>
    </recommendedName>
    <alternativeName>
        <fullName evidence="8">Thioredoxin peroxidase</fullName>
    </alternativeName>
    <alternativeName>
        <fullName evidence="10">Thioredoxin-dependent peroxiredoxin Bcp</fullName>
    </alternativeName>
</protein>
<keyword evidence="4" id="KW-0049">Antioxidant</keyword>
<dbReference type="AlphaFoldDB" id="A0A1B2AF26"/>
<dbReference type="PANTHER" id="PTHR42801">
    <property type="entry name" value="THIOREDOXIN-DEPENDENT PEROXIDE REDUCTASE"/>
    <property type="match status" value="1"/>
</dbReference>
<dbReference type="STRING" id="692370.A6F68_02259"/>
<evidence type="ECO:0000256" key="9">
    <source>
        <dbReference type="ARBA" id="ARBA00038489"/>
    </source>
</evidence>
<evidence type="ECO:0000256" key="2">
    <source>
        <dbReference type="ARBA" id="ARBA00013017"/>
    </source>
</evidence>
<keyword evidence="7" id="KW-0676">Redox-active center</keyword>
<keyword evidence="5 14" id="KW-0560">Oxidoreductase</keyword>
<dbReference type="GO" id="GO:0008379">
    <property type="term" value="F:thioredoxin peroxidase activity"/>
    <property type="evidence" value="ECO:0007669"/>
    <property type="project" value="TreeGrafter"/>
</dbReference>
<comment type="similarity">
    <text evidence="9">Belongs to the peroxiredoxin family. BCP/PrxQ subfamily.</text>
</comment>
<feature type="domain" description="Thioredoxin" evidence="13">
    <location>
        <begin position="22"/>
        <end position="177"/>
    </location>
</feature>
<evidence type="ECO:0000313" key="15">
    <source>
        <dbReference type="Proteomes" id="UP000092932"/>
    </source>
</evidence>
<evidence type="ECO:0000256" key="12">
    <source>
        <dbReference type="SAM" id="SignalP"/>
    </source>
</evidence>
<dbReference type="EC" id="1.11.1.24" evidence="2"/>
<dbReference type="Proteomes" id="UP000092932">
    <property type="component" value="Chromosome"/>
</dbReference>
<name>A0A1B2AF26_9SPHN</name>
<dbReference type="PANTHER" id="PTHR42801:SF4">
    <property type="entry name" value="AHPC_TSA FAMILY PROTEIN"/>
    <property type="match status" value="1"/>
</dbReference>
<gene>
    <name evidence="14" type="primary">bcp_2</name>
    <name evidence="14" type="ORF">A6F68_02259</name>
</gene>
<evidence type="ECO:0000256" key="4">
    <source>
        <dbReference type="ARBA" id="ARBA00022862"/>
    </source>
</evidence>
<feature type="signal peptide" evidence="12">
    <location>
        <begin position="1"/>
        <end position="20"/>
    </location>
</feature>
<keyword evidence="3 14" id="KW-0575">Peroxidase</keyword>
<dbReference type="PATRIC" id="fig|692370.5.peg.2272"/>
<dbReference type="OrthoDB" id="5572803at2"/>
<dbReference type="SUPFAM" id="SSF52833">
    <property type="entry name" value="Thioredoxin-like"/>
    <property type="match status" value="1"/>
</dbReference>
<dbReference type="InterPro" id="IPR000866">
    <property type="entry name" value="AhpC/TSA"/>
</dbReference>
<evidence type="ECO:0000256" key="8">
    <source>
        <dbReference type="ARBA" id="ARBA00032824"/>
    </source>
</evidence>
<evidence type="ECO:0000256" key="11">
    <source>
        <dbReference type="ARBA" id="ARBA00049091"/>
    </source>
</evidence>
<keyword evidence="15" id="KW-1185">Reference proteome</keyword>
<evidence type="ECO:0000256" key="7">
    <source>
        <dbReference type="ARBA" id="ARBA00023284"/>
    </source>
</evidence>
<evidence type="ECO:0000256" key="6">
    <source>
        <dbReference type="ARBA" id="ARBA00023157"/>
    </source>
</evidence>
<dbReference type="InterPro" id="IPR013766">
    <property type="entry name" value="Thioredoxin_domain"/>
</dbReference>
<accession>A0A1B2AF26</accession>
<reference evidence="14 15" key="1">
    <citation type="submission" date="2016-07" db="EMBL/GenBank/DDBJ databases">
        <title>Complete genome sequence of Altererythrobacter dongtanensis KCTC 22672, a type strain with esterase isolated from tidal flat.</title>
        <authorList>
            <person name="Cheng H."/>
            <person name="Wu Y.-H."/>
            <person name="Zhou P."/>
            <person name="Huo Y.-Y."/>
            <person name="Wang C.-S."/>
            <person name="Xu X.-W."/>
        </authorList>
    </citation>
    <scope>NUCLEOTIDE SEQUENCE [LARGE SCALE GENOMIC DNA]</scope>
    <source>
        <strain evidence="14 15">KCTC 22672</strain>
    </source>
</reference>
<comment type="catalytic activity">
    <reaction evidence="11">
        <text>a hydroperoxide + [thioredoxin]-dithiol = an alcohol + [thioredoxin]-disulfide + H2O</text>
        <dbReference type="Rhea" id="RHEA:62620"/>
        <dbReference type="Rhea" id="RHEA-COMP:10698"/>
        <dbReference type="Rhea" id="RHEA-COMP:10700"/>
        <dbReference type="ChEBI" id="CHEBI:15377"/>
        <dbReference type="ChEBI" id="CHEBI:29950"/>
        <dbReference type="ChEBI" id="CHEBI:30879"/>
        <dbReference type="ChEBI" id="CHEBI:35924"/>
        <dbReference type="ChEBI" id="CHEBI:50058"/>
        <dbReference type="EC" id="1.11.1.24"/>
    </reaction>
</comment>
<dbReference type="InterPro" id="IPR050924">
    <property type="entry name" value="Peroxiredoxin_BCP/PrxQ"/>
</dbReference>
<feature type="chain" id="PRO_5008534122" description="thioredoxin-dependent peroxiredoxin" evidence="12">
    <location>
        <begin position="21"/>
        <end position="181"/>
    </location>
</feature>
<dbReference type="RefSeq" id="WP_067679994.1">
    <property type="nucleotide sequence ID" value="NZ_CP016591.1"/>
</dbReference>
<dbReference type="GO" id="GO:0034599">
    <property type="term" value="P:cellular response to oxidative stress"/>
    <property type="evidence" value="ECO:0007669"/>
    <property type="project" value="TreeGrafter"/>
</dbReference>
<proteinExistence type="inferred from homology"/>
<evidence type="ECO:0000256" key="3">
    <source>
        <dbReference type="ARBA" id="ARBA00022559"/>
    </source>
</evidence>
<dbReference type="KEGG" id="ado:A6F68_02259"/>
<evidence type="ECO:0000256" key="10">
    <source>
        <dbReference type="ARBA" id="ARBA00042639"/>
    </source>
</evidence>
<dbReference type="CDD" id="cd03017">
    <property type="entry name" value="PRX_BCP"/>
    <property type="match status" value="1"/>
</dbReference>
<keyword evidence="12" id="KW-0732">Signal</keyword>
<sequence>MKRLTWLAAAVALMTTPAAAGLPTGAKAPVFTTQAAKAGKAFGFNLRSALAKGPVVLYFYPKAFTHGCTLEANAFAEASPEFAKFGATVIGMSNDDINTLKLFSVEACRNKFAVGSATPTIVKAYDVDLKREGKSTGVTSRTSYVIDQKGNVVFVHEDLDYKDHVRLTLDAVKKLKAKKKS</sequence>
<dbReference type="GO" id="GO:0045454">
    <property type="term" value="P:cell redox homeostasis"/>
    <property type="evidence" value="ECO:0007669"/>
    <property type="project" value="TreeGrafter"/>
</dbReference>
<evidence type="ECO:0000259" key="13">
    <source>
        <dbReference type="PROSITE" id="PS51352"/>
    </source>
</evidence>
<evidence type="ECO:0000256" key="1">
    <source>
        <dbReference type="ARBA" id="ARBA00003330"/>
    </source>
</evidence>
<comment type="function">
    <text evidence="1">Thiol-specific peroxidase that catalyzes the reduction of hydrogen peroxide and organic hydroperoxides to water and alcohols, respectively. Plays a role in cell protection against oxidative stress by detoxifying peroxides and as sensor of hydrogen peroxide-mediated signaling events.</text>
</comment>
<dbReference type="EMBL" id="CP016591">
    <property type="protein sequence ID" value="ANY20759.1"/>
    <property type="molecule type" value="Genomic_DNA"/>
</dbReference>
<dbReference type="InterPro" id="IPR036249">
    <property type="entry name" value="Thioredoxin-like_sf"/>
</dbReference>
<keyword evidence="6" id="KW-1015">Disulfide bond</keyword>
<dbReference type="PROSITE" id="PS51352">
    <property type="entry name" value="THIOREDOXIN_2"/>
    <property type="match status" value="1"/>
</dbReference>
<dbReference type="GO" id="GO:0005737">
    <property type="term" value="C:cytoplasm"/>
    <property type="evidence" value="ECO:0007669"/>
    <property type="project" value="TreeGrafter"/>
</dbReference>
<evidence type="ECO:0000256" key="5">
    <source>
        <dbReference type="ARBA" id="ARBA00023002"/>
    </source>
</evidence>
<evidence type="ECO:0000313" key="14">
    <source>
        <dbReference type="EMBL" id="ANY20759.1"/>
    </source>
</evidence>
<dbReference type="Gene3D" id="3.40.30.10">
    <property type="entry name" value="Glutaredoxin"/>
    <property type="match status" value="1"/>
</dbReference>